<dbReference type="EMBL" id="KC886258">
    <property type="protein sequence ID" value="AHM25224.1"/>
    <property type="molecule type" value="Genomic_DNA"/>
</dbReference>
<sequence>MWEIYSIGDSAFLEQVLNAVAMITGTGDFTSMVRIGLLIGVLMVSVQALMQGGRGINFQHVLVSWLVFATMFGPSTRVSIEDAYTGQVRVVDNVPIGVAAAGSTISTVGFQITRLFETAFSTPAMTEYGFASSLQSLIKVRKQVMDRSGLGDANRVGGSDIEQSWFNYIKECTLIGIDIGQKNLDQVLSDPNPMTAIRFDSRIYGTRIMLSGSSSDLDCTDAYSQLKLMTESTFIPRLKQVLSASLGTSSATDTDDVIRNALNNLGLASVNTQEYMTASVLLPIYEQSVTGKYMDDQAFTAAVMVNQAIEQRNTQWAAEQTLFQSIVRPMMTFFEGFIYAITPLMAFVIALGQIGMRMAGKYLLILLWIQLWMPVMAIINLYIHLTVAGKMSSLDAFAGTEVPSFAGMMQMDSVLQTWIATGGMLASSVPAISLMLVYGSAITATHLAGRLQNGDAIDEKMASPDVAKNAPVMQSQSMFQNSALTGSAMTGASNLLSSFSVGNAVGSMVGSAKESMTQATQAFSRQVGNTMSRTFGEKLSYDNLSSVGRQIGSSNSASSAVVNQVTDDLQTRYGFGDDKKDAVRGLVSGVLSGGLRVGGDGTITNTGDKEVADKGFLGRLLSTGGNDSPQGNLPGVDKPESSRVPKISRLRAGLDLGGNFSGQVESSEGSSRSTTANTLTGEMQSLASSDSRRAEYRDAMVKDLSDSRRSGVEMSLSNQDYQSLQSSAQDVITASNRFSELDQASYSLSGQRNTDGATLTRLAADNPEVMDYLGRYMNQHVEAGNRLRENLPMYQRLLPDDNQAYVAAAMESLTYSNSSTPAERDNDYQAAMTVMAMATGADLRSIQPRSNEGLSSTAPTFGGTQSQVESGVLGGYEDAATVQTQFNAAQSAYQTNLSGVDGQLNAHQQQAQQAVVSDTSTYQSGLNREAGSQWRSRIMADDSGVSGAEMFFNSASAIGDFSGKHTDAALHTLNHFGEDYESYKEQALEDPSSRGFLHNATVASKSTWDGLKAAVDAGTSLENPLTAFNDAYSGSSSQYASEVNWGTKSEAMLAGAFGAAVNNRYGEFLEQYADDFKQEAYSEGQRMGLTPIQSQVFAQAFNEGLAGRVFNSEDSSSWSPEMLGLREQMLNEYRQKDESGAYIPDSVSEEDKAFVDKQIAVISNASLAGDYAQNNLIDIRAYNQASGRN</sequence>
<evidence type="ECO:0000259" key="3">
    <source>
        <dbReference type="Pfam" id="PF07916"/>
    </source>
</evidence>
<organism evidence="4">
    <name type="scientific">Vibrio cholerae VC833</name>
    <dbReference type="NCBI Taxonomy" id="1306408"/>
    <lineage>
        <taxon>Bacteria</taxon>
        <taxon>Pseudomonadati</taxon>
        <taxon>Pseudomonadota</taxon>
        <taxon>Gammaproteobacteria</taxon>
        <taxon>Vibrionales</taxon>
        <taxon>Vibrionaceae</taxon>
        <taxon>Vibrio</taxon>
    </lineage>
</organism>
<dbReference type="Pfam" id="PF07916">
    <property type="entry name" value="TraG_N"/>
    <property type="match status" value="1"/>
</dbReference>
<feature type="transmembrane region" description="Helical" evidence="2">
    <location>
        <begin position="337"/>
        <end position="356"/>
    </location>
</feature>
<keyword evidence="2" id="KW-0472">Membrane</keyword>
<evidence type="ECO:0000313" key="4">
    <source>
        <dbReference type="EMBL" id="AHM25224.1"/>
    </source>
</evidence>
<feature type="region of interest" description="Disordered" evidence="1">
    <location>
        <begin position="620"/>
        <end position="643"/>
    </location>
</feature>
<evidence type="ECO:0000256" key="2">
    <source>
        <dbReference type="SAM" id="Phobius"/>
    </source>
</evidence>
<proteinExistence type="predicted"/>
<accession>A0A096XHN0</accession>
<feature type="region of interest" description="Disordered" evidence="1">
    <location>
        <begin position="658"/>
        <end position="693"/>
    </location>
</feature>
<evidence type="ECO:0000256" key="1">
    <source>
        <dbReference type="SAM" id="MobiDB-lite"/>
    </source>
</evidence>
<reference evidence="4" key="1">
    <citation type="journal article" date="2014" name="PLoS ONE">
        <title>Worldwide Occurrence of Integrative Conjugative Element Encoding Multidrug Resistance Determinants in Epidemic Vibrio cholerae O1.</title>
        <authorList>
            <person name="Marin M.A."/>
            <person name="Fonseca E.L."/>
            <person name="Andrade B.N."/>
            <person name="Cabral A.C."/>
            <person name="Vicente A.C."/>
        </authorList>
    </citation>
    <scope>NUCLEOTIDE SEQUENCE</scope>
    <source>
        <strain evidence="4">VC833</strain>
    </source>
</reference>
<name>A0A096XHN0_VIBCL</name>
<feature type="transmembrane region" description="Helical" evidence="2">
    <location>
        <begin position="362"/>
        <end position="383"/>
    </location>
</feature>
<feature type="compositionally biased region" description="Polar residues" evidence="1">
    <location>
        <begin position="661"/>
        <end position="689"/>
    </location>
</feature>
<keyword evidence="2" id="KW-1133">Transmembrane helix</keyword>
<dbReference type="InterPro" id="IPR012931">
    <property type="entry name" value="TraG_N_Proteobacteria"/>
</dbReference>
<feature type="domain" description="TraG N-terminal Proteobacteria" evidence="3">
    <location>
        <begin position="3"/>
        <end position="456"/>
    </location>
</feature>
<dbReference type="AlphaFoldDB" id="A0A096XHN0"/>
<protein>
    <submittedName>
        <fullName evidence="4">Conjugal transfer mating pair stabilization protein TraG</fullName>
    </submittedName>
</protein>
<keyword evidence="2" id="KW-0812">Transmembrane</keyword>
<gene>
    <name evidence="4" type="ORF">K531_00430</name>
</gene>